<feature type="transmembrane region" description="Helical" evidence="2">
    <location>
        <begin position="156"/>
        <end position="175"/>
    </location>
</feature>
<evidence type="ECO:0000256" key="2">
    <source>
        <dbReference type="SAM" id="Phobius"/>
    </source>
</evidence>
<keyword evidence="2" id="KW-0472">Membrane</keyword>
<dbReference type="Proteomes" id="UP000199671">
    <property type="component" value="Unassembled WGS sequence"/>
</dbReference>
<name>A0A1G9RHP1_9ACTO</name>
<feature type="region of interest" description="Disordered" evidence="1">
    <location>
        <begin position="1"/>
        <end position="55"/>
    </location>
</feature>
<organism evidence="3 4">
    <name type="scientific">Actinomyces ruminicola</name>
    <dbReference type="NCBI Taxonomy" id="332524"/>
    <lineage>
        <taxon>Bacteria</taxon>
        <taxon>Bacillati</taxon>
        <taxon>Actinomycetota</taxon>
        <taxon>Actinomycetes</taxon>
        <taxon>Actinomycetales</taxon>
        <taxon>Actinomycetaceae</taxon>
        <taxon>Actinomyces</taxon>
    </lineage>
</organism>
<protein>
    <recommendedName>
        <fullName evidence="5">PH domain-containing protein</fullName>
    </recommendedName>
</protein>
<evidence type="ECO:0000256" key="1">
    <source>
        <dbReference type="SAM" id="MobiDB-lite"/>
    </source>
</evidence>
<feature type="transmembrane region" description="Helical" evidence="2">
    <location>
        <begin position="129"/>
        <end position="150"/>
    </location>
</feature>
<accession>A0A1G9RHP1</accession>
<sequence length="300" mass="32288">MTQPTPGRGQGQETQGQGYGLSPGAQGYDQYGQPGRHGVPDHGSQGYGQVPGSGQYGHVPAQSGYGYVQPGAPAGQGAMTPSAGQPYPAGFQQPGMAGEEQPLKVELKPIPLSQERLVLKPSLTATGGVGFWLVAGFGVACLYSAGWYLVNEPERVGYMLVALLTGLVMLALVFLMRRSRTVMDATGIHLQVYGRTRDFPWPTSRTSLFARLTFGKVVKSADACMVMPDGQAMALMGLTWMGAWPPSLEAKAVAQCSRIWDWAVARGYTQETGEYIPLSGVTWQAQQVVRESQERRFGLR</sequence>
<evidence type="ECO:0008006" key="5">
    <source>
        <dbReference type="Google" id="ProtNLM"/>
    </source>
</evidence>
<feature type="region of interest" description="Disordered" evidence="1">
    <location>
        <begin position="72"/>
        <end position="96"/>
    </location>
</feature>
<dbReference type="AlphaFoldDB" id="A0A1G9RHP1"/>
<reference evidence="3 4" key="1">
    <citation type="submission" date="2016-10" db="EMBL/GenBank/DDBJ databases">
        <authorList>
            <person name="de Groot N.N."/>
        </authorList>
    </citation>
    <scope>NUCLEOTIDE SEQUENCE [LARGE SCALE GENOMIC DNA]</scope>
    <source>
        <strain evidence="3 4">KPR-7B</strain>
    </source>
</reference>
<dbReference type="RefSeq" id="WP_256328911.1">
    <property type="nucleotide sequence ID" value="NZ_FNHU01000001.1"/>
</dbReference>
<gene>
    <name evidence="3" type="ORF">SAMN04487766_1016</name>
</gene>
<evidence type="ECO:0000313" key="3">
    <source>
        <dbReference type="EMBL" id="SDM22713.1"/>
    </source>
</evidence>
<keyword evidence="2" id="KW-0812">Transmembrane</keyword>
<proteinExistence type="predicted"/>
<evidence type="ECO:0000313" key="4">
    <source>
        <dbReference type="Proteomes" id="UP000199671"/>
    </source>
</evidence>
<feature type="compositionally biased region" description="Gly residues" evidence="1">
    <location>
        <begin position="45"/>
        <end position="55"/>
    </location>
</feature>
<dbReference type="EMBL" id="FNHU01000001">
    <property type="protein sequence ID" value="SDM22713.1"/>
    <property type="molecule type" value="Genomic_DNA"/>
</dbReference>
<feature type="compositionally biased region" description="Low complexity" evidence="1">
    <location>
        <begin position="1"/>
        <end position="16"/>
    </location>
</feature>
<keyword evidence="2" id="KW-1133">Transmembrane helix</keyword>